<accession>A0A170TDB6</accession>
<dbReference type="RefSeq" id="WP_065433838.1">
    <property type="nucleotide sequence ID" value="NZ_BDDM01000315.1"/>
</dbReference>
<name>A0A170TDB6_EHRRU</name>
<feature type="compositionally biased region" description="Acidic residues" evidence="1">
    <location>
        <begin position="100"/>
        <end position="109"/>
    </location>
</feature>
<evidence type="ECO:0000256" key="1">
    <source>
        <dbReference type="SAM" id="MobiDB-lite"/>
    </source>
</evidence>
<evidence type="ECO:0000313" key="3">
    <source>
        <dbReference type="EMBL" id="GAT78782.1"/>
    </source>
</evidence>
<feature type="compositionally biased region" description="Low complexity" evidence="1">
    <location>
        <begin position="117"/>
        <end position="137"/>
    </location>
</feature>
<keyword evidence="2" id="KW-0812">Transmembrane</keyword>
<dbReference type="EMBL" id="BDDM01000315">
    <property type="protein sequence ID" value="GAT78782.1"/>
    <property type="molecule type" value="Genomic_DNA"/>
</dbReference>
<sequence>MNQQIVLASAIGALGFLIRHVSISAEQNVPSNGSSARNAFIGTMMCVGAVAYICSNIMFRRICRHANERVTNEENVNKDVGQEGINVGNLETSDINESSVDVEDSDICENDTSSIASDSMSADTLSSDLDSDSTASDSEVEEWDLLVDVQVNNMYETHSVNHD</sequence>
<dbReference type="AlphaFoldDB" id="A0A170TDB6"/>
<feature type="region of interest" description="Disordered" evidence="1">
    <location>
        <begin position="87"/>
        <end position="141"/>
    </location>
</feature>
<feature type="compositionally biased region" description="Polar residues" evidence="1">
    <location>
        <begin position="89"/>
        <end position="99"/>
    </location>
</feature>
<feature type="transmembrane region" description="Helical" evidence="2">
    <location>
        <begin position="40"/>
        <end position="59"/>
    </location>
</feature>
<comment type="caution">
    <text evidence="3">The sequence shown here is derived from an EMBL/GenBank/DDBJ whole genome shotgun (WGS) entry which is preliminary data.</text>
</comment>
<reference evidence="4" key="1">
    <citation type="submission" date="2016-05" db="EMBL/GenBank/DDBJ databases">
        <title>Draft genome sequences of four strains of Ehrlichia ruminantium, a tick-borne pathogen of ruminants, isolated from Zimbabwe, The Gambia and Ghana.</title>
        <authorList>
            <person name="Nakao R."/>
            <person name="Jongejan F."/>
            <person name="Sugimoto C."/>
        </authorList>
    </citation>
    <scope>NUCLEOTIDE SEQUENCE [LARGE SCALE GENOMIC DNA]</scope>
    <source>
        <strain evidence="4">Pokoase 417</strain>
    </source>
</reference>
<keyword evidence="2" id="KW-1133">Transmembrane helix</keyword>
<keyword evidence="2" id="KW-0472">Membrane</keyword>
<evidence type="ECO:0000256" key="2">
    <source>
        <dbReference type="SAM" id="Phobius"/>
    </source>
</evidence>
<gene>
    <name evidence="3" type="ORF">EHRUM3_10120</name>
</gene>
<evidence type="ECO:0000313" key="4">
    <source>
        <dbReference type="Proteomes" id="UP000092731"/>
    </source>
</evidence>
<dbReference type="Proteomes" id="UP000092731">
    <property type="component" value="Unassembled WGS sequence"/>
</dbReference>
<proteinExistence type="predicted"/>
<organism evidence="3 4">
    <name type="scientific">Ehrlichia ruminantium</name>
    <name type="common">heartwater rickettsia</name>
    <name type="synonym">Cowdria ruminantium</name>
    <dbReference type="NCBI Taxonomy" id="779"/>
    <lineage>
        <taxon>Bacteria</taxon>
        <taxon>Pseudomonadati</taxon>
        <taxon>Pseudomonadota</taxon>
        <taxon>Alphaproteobacteria</taxon>
        <taxon>Rickettsiales</taxon>
        <taxon>Anaplasmataceae</taxon>
        <taxon>Ehrlichia</taxon>
    </lineage>
</organism>
<protein>
    <submittedName>
        <fullName evidence="3">Putative integral membrane protein</fullName>
    </submittedName>
</protein>